<dbReference type="InterPro" id="IPR058163">
    <property type="entry name" value="LysR-type_TF_proteobact-type"/>
</dbReference>
<comment type="similarity">
    <text evidence="1">Belongs to the LysR transcriptional regulatory family.</text>
</comment>
<dbReference type="GO" id="GO:0003700">
    <property type="term" value="F:DNA-binding transcription factor activity"/>
    <property type="evidence" value="ECO:0007669"/>
    <property type="project" value="InterPro"/>
</dbReference>
<evidence type="ECO:0000313" key="6">
    <source>
        <dbReference type="EMBL" id="MCS4278153.1"/>
    </source>
</evidence>
<dbReference type="SUPFAM" id="SSF46785">
    <property type="entry name" value="Winged helix' DNA-binding domain"/>
    <property type="match status" value="1"/>
</dbReference>
<dbReference type="GO" id="GO:0043565">
    <property type="term" value="F:sequence-specific DNA binding"/>
    <property type="evidence" value="ECO:0007669"/>
    <property type="project" value="TreeGrafter"/>
</dbReference>
<evidence type="ECO:0000256" key="1">
    <source>
        <dbReference type="ARBA" id="ARBA00009437"/>
    </source>
</evidence>
<dbReference type="PRINTS" id="PR00039">
    <property type="entry name" value="HTHLYSR"/>
</dbReference>
<dbReference type="RefSeq" id="WP_259258901.1">
    <property type="nucleotide sequence ID" value="NZ_JANUEK010000001.1"/>
</dbReference>
<protein>
    <submittedName>
        <fullName evidence="6">DNA-binding transcriptional LysR family regulator</fullName>
    </submittedName>
</protein>
<keyword evidence="2" id="KW-0805">Transcription regulation</keyword>
<feature type="domain" description="HTH lysR-type" evidence="5">
    <location>
        <begin position="4"/>
        <end position="61"/>
    </location>
</feature>
<dbReference type="Gene3D" id="1.10.10.10">
    <property type="entry name" value="Winged helix-like DNA-binding domain superfamily/Winged helix DNA-binding domain"/>
    <property type="match status" value="1"/>
</dbReference>
<evidence type="ECO:0000256" key="4">
    <source>
        <dbReference type="ARBA" id="ARBA00023163"/>
    </source>
</evidence>
<dbReference type="PROSITE" id="PS50931">
    <property type="entry name" value="HTH_LYSR"/>
    <property type="match status" value="1"/>
</dbReference>
<dbReference type="Gene3D" id="3.40.190.290">
    <property type="match status" value="1"/>
</dbReference>
<dbReference type="GO" id="GO:0006351">
    <property type="term" value="P:DNA-templated transcription"/>
    <property type="evidence" value="ECO:0007669"/>
    <property type="project" value="TreeGrafter"/>
</dbReference>
<organism evidence="6 7">
    <name type="scientific">Stenotrophomonas rhizophila</name>
    <dbReference type="NCBI Taxonomy" id="216778"/>
    <lineage>
        <taxon>Bacteria</taxon>
        <taxon>Pseudomonadati</taxon>
        <taxon>Pseudomonadota</taxon>
        <taxon>Gammaproteobacteria</taxon>
        <taxon>Lysobacterales</taxon>
        <taxon>Lysobacteraceae</taxon>
        <taxon>Stenotrophomonas</taxon>
    </lineage>
</organism>
<evidence type="ECO:0000256" key="3">
    <source>
        <dbReference type="ARBA" id="ARBA00023125"/>
    </source>
</evidence>
<dbReference type="PANTHER" id="PTHR30537">
    <property type="entry name" value="HTH-TYPE TRANSCRIPTIONAL REGULATOR"/>
    <property type="match status" value="1"/>
</dbReference>
<dbReference type="InterPro" id="IPR036388">
    <property type="entry name" value="WH-like_DNA-bd_sf"/>
</dbReference>
<dbReference type="InterPro" id="IPR005119">
    <property type="entry name" value="LysR_subst-bd"/>
</dbReference>
<comment type="caution">
    <text evidence="6">The sequence shown here is derived from an EMBL/GenBank/DDBJ whole genome shotgun (WGS) entry which is preliminary data.</text>
</comment>
<dbReference type="InterPro" id="IPR000847">
    <property type="entry name" value="LysR_HTH_N"/>
</dbReference>
<dbReference type="Proteomes" id="UP001320691">
    <property type="component" value="Unassembled WGS sequence"/>
</dbReference>
<sequence>MAVLKTNDLQAFLAVAREQSFTKAAARLGVSASALSHTLKQLEARLGVRLLARTTRNVAPTEAGERLMRSIGPHFDAIGESVDALGELRDRPAGTLRITCSDDAIEMVIRPRLATFLAAYPDITLEFYVDYGFTNVVEERFDAGIRLGEALSNDMIAVRIGPDWRLVVVGSPAYFQRHPTPRTPYEITGLPCVNIRHRPAGSIYAWEFEKDGKEFSVKGEGQLVFNSMFHVINAAVDGIGLAYVTEDLAAPYLASGQLVQVLDEWCPLFSGYHLYYPNRRQGSPAFAALINALRHPAL</sequence>
<dbReference type="PANTHER" id="PTHR30537:SF1">
    <property type="entry name" value="HTH-TYPE TRANSCRIPTIONAL REGULATOR PGRR"/>
    <property type="match status" value="1"/>
</dbReference>
<reference evidence="6" key="1">
    <citation type="submission" date="2022-08" db="EMBL/GenBank/DDBJ databases">
        <title>Genomic analyses of the natural microbiome of Caenorhabditis elegans.</title>
        <authorList>
            <person name="Samuel B."/>
        </authorList>
    </citation>
    <scope>NUCLEOTIDE SEQUENCE</scope>
    <source>
        <strain evidence="6">BIGb0277</strain>
    </source>
</reference>
<evidence type="ECO:0000313" key="7">
    <source>
        <dbReference type="Proteomes" id="UP001320691"/>
    </source>
</evidence>
<dbReference type="EMBL" id="JANUEK010000001">
    <property type="protein sequence ID" value="MCS4278153.1"/>
    <property type="molecule type" value="Genomic_DNA"/>
</dbReference>
<keyword evidence="3 6" id="KW-0238">DNA-binding</keyword>
<accession>A0AAW5PCI0</accession>
<keyword evidence="4" id="KW-0804">Transcription</keyword>
<dbReference type="Pfam" id="PF03466">
    <property type="entry name" value="LysR_substrate"/>
    <property type="match status" value="1"/>
</dbReference>
<dbReference type="CDD" id="cd08474">
    <property type="entry name" value="PBP2_CrgA_like_5"/>
    <property type="match status" value="1"/>
</dbReference>
<dbReference type="InterPro" id="IPR036390">
    <property type="entry name" value="WH_DNA-bd_sf"/>
</dbReference>
<name>A0AAW5PCI0_9GAMM</name>
<dbReference type="SUPFAM" id="SSF53850">
    <property type="entry name" value="Periplasmic binding protein-like II"/>
    <property type="match status" value="1"/>
</dbReference>
<proteinExistence type="inferred from homology"/>
<dbReference type="Pfam" id="PF00126">
    <property type="entry name" value="HTH_1"/>
    <property type="match status" value="1"/>
</dbReference>
<gene>
    <name evidence="6" type="ORF">M2412_000114</name>
</gene>
<dbReference type="FunFam" id="3.40.190.290:FF:000012">
    <property type="entry name" value="Transcriptional regulator, LysR family"/>
    <property type="match status" value="1"/>
</dbReference>
<evidence type="ECO:0000256" key="2">
    <source>
        <dbReference type="ARBA" id="ARBA00023015"/>
    </source>
</evidence>
<dbReference type="FunFam" id="1.10.10.10:FF:000001">
    <property type="entry name" value="LysR family transcriptional regulator"/>
    <property type="match status" value="1"/>
</dbReference>
<evidence type="ECO:0000259" key="5">
    <source>
        <dbReference type="PROSITE" id="PS50931"/>
    </source>
</evidence>
<dbReference type="AlphaFoldDB" id="A0AAW5PCI0"/>